<comment type="caution">
    <text evidence="2">The sequence shown here is derived from an EMBL/GenBank/DDBJ whole genome shotgun (WGS) entry which is preliminary data.</text>
</comment>
<evidence type="ECO:0000313" key="2">
    <source>
        <dbReference type="EMBL" id="CAK0810172.1"/>
    </source>
</evidence>
<evidence type="ECO:0000256" key="1">
    <source>
        <dbReference type="ARBA" id="ARBA00007491"/>
    </source>
</evidence>
<dbReference type="InterPro" id="IPR000781">
    <property type="entry name" value="ERH"/>
</dbReference>
<reference evidence="2" key="1">
    <citation type="submission" date="2023-10" db="EMBL/GenBank/DDBJ databases">
        <authorList>
            <person name="Chen Y."/>
            <person name="Shah S."/>
            <person name="Dougan E. K."/>
            <person name="Thang M."/>
            <person name="Chan C."/>
        </authorList>
    </citation>
    <scope>NUCLEOTIDE SEQUENCE [LARGE SCALE GENOMIC DNA]</scope>
</reference>
<name>A0ABN9QWH2_9DINO</name>
<gene>
    <name evidence="2" type="ORF">PCOR1329_LOCUS15212</name>
</gene>
<dbReference type="Proteomes" id="UP001189429">
    <property type="component" value="Unassembled WGS sequence"/>
</dbReference>
<proteinExistence type="inferred from homology"/>
<dbReference type="InterPro" id="IPR035912">
    <property type="entry name" value="EHR_sf"/>
</dbReference>
<dbReference type="PANTHER" id="PTHR12373:SF0">
    <property type="entry name" value="ENHANCER OF RUDIMENTARY HOMOLOG"/>
    <property type="match status" value="1"/>
</dbReference>
<evidence type="ECO:0000313" key="3">
    <source>
        <dbReference type="Proteomes" id="UP001189429"/>
    </source>
</evidence>
<dbReference type="Pfam" id="PF01133">
    <property type="entry name" value="ER"/>
    <property type="match status" value="1"/>
</dbReference>
<sequence>MYGQPDDRLPNGHTILLVQFRKVASSRTYLEYDSLSEGMDGLCQLYEQALKMQHADKATAKYSLEELWQFVDDLQDIVCLIHDARGGDYLPHGRAWIKKQVLNHLKGQLPALP</sequence>
<keyword evidence="3" id="KW-1185">Reference proteome</keyword>
<protein>
    <recommendedName>
        <fullName evidence="4">Enhancer of rudimentary homolog</fullName>
    </recommendedName>
</protein>
<dbReference type="EMBL" id="CAUYUJ010004581">
    <property type="protein sequence ID" value="CAK0810172.1"/>
    <property type="molecule type" value="Genomic_DNA"/>
</dbReference>
<evidence type="ECO:0008006" key="4">
    <source>
        <dbReference type="Google" id="ProtNLM"/>
    </source>
</evidence>
<organism evidence="2 3">
    <name type="scientific">Prorocentrum cordatum</name>
    <dbReference type="NCBI Taxonomy" id="2364126"/>
    <lineage>
        <taxon>Eukaryota</taxon>
        <taxon>Sar</taxon>
        <taxon>Alveolata</taxon>
        <taxon>Dinophyceae</taxon>
        <taxon>Prorocentrales</taxon>
        <taxon>Prorocentraceae</taxon>
        <taxon>Prorocentrum</taxon>
    </lineage>
</organism>
<dbReference type="Gene3D" id="3.30.2260.10">
    <property type="entry name" value="Enhancer of rudimentary"/>
    <property type="match status" value="1"/>
</dbReference>
<comment type="similarity">
    <text evidence="1">Belongs to the E(R) family.</text>
</comment>
<dbReference type="SUPFAM" id="SSF143875">
    <property type="entry name" value="ERH-like"/>
    <property type="match status" value="1"/>
</dbReference>
<dbReference type="PANTHER" id="PTHR12373">
    <property type="entry name" value="ENHANCER OF RUDIMENTARY ERH"/>
    <property type="match status" value="1"/>
</dbReference>
<accession>A0ABN9QWH2</accession>